<dbReference type="Gene3D" id="2.130.10.10">
    <property type="entry name" value="YVTN repeat-like/Quinoprotein amine dehydrogenase"/>
    <property type="match status" value="3"/>
</dbReference>
<keyword evidence="1" id="KW-1133">Transmembrane helix</keyword>
<name>A0A0F9UHX6_9ZZZZ</name>
<keyword evidence="1" id="KW-0472">Membrane</keyword>
<dbReference type="Gene3D" id="2.60.40.10">
    <property type="entry name" value="Immunoglobulins"/>
    <property type="match status" value="2"/>
</dbReference>
<evidence type="ECO:0008006" key="3">
    <source>
        <dbReference type="Google" id="ProtNLM"/>
    </source>
</evidence>
<evidence type="ECO:0000256" key="1">
    <source>
        <dbReference type="SAM" id="Phobius"/>
    </source>
</evidence>
<gene>
    <name evidence="2" type="ORF">LCGC14_0262360</name>
</gene>
<proteinExistence type="predicted"/>
<feature type="transmembrane region" description="Helical" evidence="1">
    <location>
        <begin position="1173"/>
        <end position="1194"/>
    </location>
</feature>
<accession>A0A0F9UHX6</accession>
<dbReference type="InterPro" id="IPR013783">
    <property type="entry name" value="Ig-like_fold"/>
</dbReference>
<dbReference type="InterPro" id="IPR015943">
    <property type="entry name" value="WD40/YVTN_repeat-like_dom_sf"/>
</dbReference>
<protein>
    <recommendedName>
        <fullName evidence="3">Fibronectin type-III domain-containing protein</fullName>
    </recommendedName>
</protein>
<dbReference type="EMBL" id="LAZR01000142">
    <property type="protein sequence ID" value="KKN86967.1"/>
    <property type="molecule type" value="Genomic_DNA"/>
</dbReference>
<reference evidence="2" key="1">
    <citation type="journal article" date="2015" name="Nature">
        <title>Complex archaea that bridge the gap between prokaryotes and eukaryotes.</title>
        <authorList>
            <person name="Spang A."/>
            <person name="Saw J.H."/>
            <person name="Jorgensen S.L."/>
            <person name="Zaremba-Niedzwiedzka K."/>
            <person name="Martijn J."/>
            <person name="Lind A.E."/>
            <person name="van Eijk R."/>
            <person name="Schleper C."/>
            <person name="Guy L."/>
            <person name="Ettema T.J."/>
        </authorList>
    </citation>
    <scope>NUCLEOTIDE SEQUENCE</scope>
</reference>
<dbReference type="AlphaFoldDB" id="A0A0F9UHX6"/>
<evidence type="ECO:0000313" key="2">
    <source>
        <dbReference type="EMBL" id="KKN86967.1"/>
    </source>
</evidence>
<keyword evidence="1" id="KW-0812">Transmembrane</keyword>
<sequence>MKRKYSKIVGVLLALMLLASLFGFAAAPVSARNADWDDTPNPDDENEEINISYSDVGAIAVTPDGGTIFAAIDTTQSAKGVISDHRRTFSLPDAGDQVTFTGKDDDDELDAEGTWTTNLAVGFDGTGPVDAEITFSLPDAGDQVTFTGVAGFGKSVEGTWEADETVDMTGDEGTFSGTTYTFDIGRNDEIILTVPGGGGPVTGTVTFTSEGMLGEIIVGAPDATVTRTPTTTFTFDIEDDETIILTALVANTTGTLALTKGGMDAAITFDADVPDDATVTAPGVHTLVQTFDLGIHYFKITGYANEVDAVTGIAISPNFETDGTMYLAAGATVYRSVDKGVTFTELNPIPGDPLRVNSIAMWPGTPAFVMVGTDDSVFVLRDSLFETWSDQGLGAEALAVAFAPDFATSNYIWAVRVDGIVSSTNSLGAWGSILADTPVLVAAANASIAFPSDGYNSATAPNLWVGVNSTANIGGVWRIRGLPSASYSESLATKQYGTIGAEDANDVLSLDASGSLAAATLIIGLNDEVTVVKSINGGVTWATTIHKQPTGARGLQVLMAPDFATSNEVYAATSGADSAFQVSRDGGITWNQTAIIDTEFKTINDIAVIDSGTLFVVSGSDSLWKVDDVRTRDPIWERVLTADIAGFTTLDRVEVSPDFATDGIVYAFGATGVVASLTKSNDGGNLFTAMSAPAELITALHVVDATFIFAGAAADVYWTDDGGFSWLRSTNPPLGSIVSIDTAPNYAESGIMIAGTSLGDIYRSLDRGKTWAIEKSDKLAASVNNYVAFDPAYLGQFGPPINRTIYAGGEDIIQVYQQAWRTIDTTIPEGSEITGLVVSSNGTVYAANYLDDKGLQRSLNPLAQSTNLVEGSSTPIFETTGLRSSFSGEMRKGLWLIEDPLRGNVIFSIPYFGGKDRVAYYIDTLDKPVETADVGDVRVDEVRLNWSTLTGAAYYAWQIARDPEFRTGVEDGTSFYPTYLLTNNEPANLQAGKTYYWRIRVDGDPGSAPLAEADTEWGAPVLSRWSEAKSFTTGLGARAWNPFQPIAGVGPAPGAQDIITKPALQWNGADWATSYELMLADNPDFTGATAKTLTSTSWVSDTDLGYSTTWYWKVRGVSDASTSEWSDVGVFTTMAAPVAPAPPVTIQEVPDIIVEVPPITVPPAVEVTPTPTWALLAIIIVGAVLLIGVFILIIRTRRPI</sequence>
<organism evidence="2">
    <name type="scientific">marine sediment metagenome</name>
    <dbReference type="NCBI Taxonomy" id="412755"/>
    <lineage>
        <taxon>unclassified sequences</taxon>
        <taxon>metagenomes</taxon>
        <taxon>ecological metagenomes</taxon>
    </lineage>
</organism>
<comment type="caution">
    <text evidence="2">The sequence shown here is derived from an EMBL/GenBank/DDBJ whole genome shotgun (WGS) entry which is preliminary data.</text>
</comment>
<dbReference type="SUPFAM" id="SSF110296">
    <property type="entry name" value="Oligoxyloglucan reducing end-specific cellobiohydrolase"/>
    <property type="match status" value="1"/>
</dbReference>